<evidence type="ECO:0000256" key="3">
    <source>
        <dbReference type="ARBA" id="ARBA00023098"/>
    </source>
</evidence>
<evidence type="ECO:0000256" key="4">
    <source>
        <dbReference type="PROSITE-ProRule" id="PRU01161"/>
    </source>
</evidence>
<reference evidence="8" key="2">
    <citation type="submission" date="2023-07" db="EMBL/GenBank/DDBJ databases">
        <title>Genome content predicts the carbon catabolic preferences of heterotrophic bacteria.</title>
        <authorList>
            <person name="Gralka M."/>
        </authorList>
    </citation>
    <scope>NUCLEOTIDE SEQUENCE</scope>
    <source>
        <strain evidence="8">F2M12</strain>
    </source>
</reference>
<dbReference type="PANTHER" id="PTHR14226:SF25">
    <property type="entry name" value="PHOSPHOESTERASE"/>
    <property type="match status" value="1"/>
</dbReference>
<keyword evidence="9" id="KW-1185">Reference proteome</keyword>
<dbReference type="Pfam" id="PF01734">
    <property type="entry name" value="Patatin"/>
    <property type="match status" value="1"/>
</dbReference>
<dbReference type="CDD" id="cd07208">
    <property type="entry name" value="Pat_hypo_Ecoli_yjju_like"/>
    <property type="match status" value="1"/>
</dbReference>
<dbReference type="SUPFAM" id="SSF52151">
    <property type="entry name" value="FabD/lysophospholipase-like"/>
    <property type="match status" value="1"/>
</dbReference>
<keyword evidence="3 4" id="KW-0443">Lipid metabolism</keyword>
<feature type="domain" description="PNPLA" evidence="6">
    <location>
        <begin position="5"/>
        <end position="170"/>
    </location>
</feature>
<evidence type="ECO:0000313" key="7">
    <source>
        <dbReference type="EMBL" id="AMJ74544.1"/>
    </source>
</evidence>
<evidence type="ECO:0000313" key="8">
    <source>
        <dbReference type="EMBL" id="MDO6576135.1"/>
    </source>
</evidence>
<feature type="short sequence motif" description="DGA/G" evidence="4">
    <location>
        <begin position="157"/>
        <end position="159"/>
    </location>
</feature>
<accession>A0AAW7YZC1</accession>
<dbReference type="PANTHER" id="PTHR14226">
    <property type="entry name" value="NEUROPATHY TARGET ESTERASE/SWISS CHEESE D.MELANOGASTER"/>
    <property type="match status" value="1"/>
</dbReference>
<keyword evidence="1 4" id="KW-0378">Hydrolase</keyword>
<gene>
    <name evidence="7" type="ORF">AVL57_11565</name>
    <name evidence="8" type="ORF">Q4527_01975</name>
</gene>
<feature type="active site" description="Nucleophile" evidence="4">
    <location>
        <position position="39"/>
    </location>
</feature>
<keyword evidence="5" id="KW-0175">Coiled coil</keyword>
<dbReference type="InterPro" id="IPR050301">
    <property type="entry name" value="NTE"/>
</dbReference>
<protein>
    <submittedName>
        <fullName evidence="8">Patatin family protein</fullName>
    </submittedName>
    <submittedName>
        <fullName evidence="7">Phospholipase</fullName>
    </submittedName>
</protein>
<feature type="short sequence motif" description="GXSXG" evidence="4">
    <location>
        <begin position="37"/>
        <end position="41"/>
    </location>
</feature>
<feature type="coiled-coil region" evidence="5">
    <location>
        <begin position="264"/>
        <end position="291"/>
    </location>
</feature>
<dbReference type="Proteomes" id="UP000056750">
    <property type="component" value="Chromosome"/>
</dbReference>
<dbReference type="PROSITE" id="PS51635">
    <property type="entry name" value="PNPLA"/>
    <property type="match status" value="1"/>
</dbReference>
<evidence type="ECO:0000313" key="9">
    <source>
        <dbReference type="Proteomes" id="UP000056750"/>
    </source>
</evidence>
<keyword evidence="2 4" id="KW-0442">Lipid degradation</keyword>
<dbReference type="InterPro" id="IPR037483">
    <property type="entry name" value="YjjU-like"/>
</dbReference>
<dbReference type="EMBL" id="JAUOQI010000001">
    <property type="protein sequence ID" value="MDO6576135.1"/>
    <property type="molecule type" value="Genomic_DNA"/>
</dbReference>
<name>A0AAW7YZC1_9ALTE</name>
<evidence type="ECO:0000256" key="5">
    <source>
        <dbReference type="SAM" id="Coils"/>
    </source>
</evidence>
<dbReference type="Pfam" id="PF19890">
    <property type="entry name" value="DUF6363"/>
    <property type="match status" value="1"/>
</dbReference>
<reference evidence="7 9" key="1">
    <citation type="submission" date="2015-12" db="EMBL/GenBank/DDBJ databases">
        <title>Intraspecies pangenome expansion in the marine bacterium Alteromonas.</title>
        <authorList>
            <person name="Lopez-Perez M."/>
            <person name="Rodriguez-Valera F."/>
        </authorList>
    </citation>
    <scope>NUCLEOTIDE SEQUENCE [LARGE SCALE GENOMIC DNA]</scope>
    <source>
        <strain evidence="7 9">LMG 21861</strain>
    </source>
</reference>
<evidence type="ECO:0000256" key="2">
    <source>
        <dbReference type="ARBA" id="ARBA00022963"/>
    </source>
</evidence>
<proteinExistence type="predicted"/>
<comment type="caution">
    <text evidence="4">Lacks conserved residue(s) required for the propagation of feature annotation.</text>
</comment>
<dbReference type="AlphaFoldDB" id="A0AAW7YZC1"/>
<dbReference type="GO" id="GO:0016042">
    <property type="term" value="P:lipid catabolic process"/>
    <property type="evidence" value="ECO:0007669"/>
    <property type="project" value="UniProtKB-UniRule"/>
</dbReference>
<feature type="active site" description="Proton acceptor" evidence="4">
    <location>
        <position position="157"/>
    </location>
</feature>
<sequence length="291" mass="32142">MKSALVVEGGAMRGVFAAGVLDKFMEENYYPFDFAIGVSAGATNLSTYVARMPGLSKTIITQHATKREFFSPIRFIKGGHMTDVHWLWHHSKKSLGIPAPGEKTAMPLYVGITNVESGECEYIQATEENVDALMVASCAIPTAFREQPIIDGNRYVDGGVADAIPAIKAYEMGARDITVVLSQPKGFTKPAVKTAWLLEKMYGAQPALLDKMTKRSNIYNETLNFLLNPPSDCKITVIAPDEAFCVKRLTMDKKKLLRGYGQGRRMARRAISNWQKELQTAQSNKTVAQLN</sequence>
<evidence type="ECO:0000313" key="10">
    <source>
        <dbReference type="Proteomes" id="UP001170717"/>
    </source>
</evidence>
<organism evidence="8 10">
    <name type="scientific">Alteromonas stellipolaris</name>
    <dbReference type="NCBI Taxonomy" id="233316"/>
    <lineage>
        <taxon>Bacteria</taxon>
        <taxon>Pseudomonadati</taxon>
        <taxon>Pseudomonadota</taxon>
        <taxon>Gammaproteobacteria</taxon>
        <taxon>Alteromonadales</taxon>
        <taxon>Alteromonadaceae</taxon>
        <taxon>Alteromonas/Salinimonas group</taxon>
        <taxon>Alteromonas</taxon>
    </lineage>
</organism>
<dbReference type="EMBL" id="CP013926">
    <property type="protein sequence ID" value="AMJ74544.1"/>
    <property type="molecule type" value="Genomic_DNA"/>
</dbReference>
<dbReference type="InterPro" id="IPR016035">
    <property type="entry name" value="Acyl_Trfase/lysoPLipase"/>
</dbReference>
<evidence type="ECO:0000256" key="1">
    <source>
        <dbReference type="ARBA" id="ARBA00022801"/>
    </source>
</evidence>
<dbReference type="InterPro" id="IPR002641">
    <property type="entry name" value="PNPLA_dom"/>
</dbReference>
<evidence type="ECO:0000259" key="6">
    <source>
        <dbReference type="PROSITE" id="PS51635"/>
    </source>
</evidence>
<dbReference type="Proteomes" id="UP001170717">
    <property type="component" value="Unassembled WGS sequence"/>
</dbReference>
<dbReference type="InterPro" id="IPR045943">
    <property type="entry name" value="DUF6363"/>
</dbReference>
<dbReference type="KEGG" id="asq:AVL57_11565"/>
<dbReference type="RefSeq" id="WP_057791635.1">
    <property type="nucleotide sequence ID" value="NZ_CAXIBE010000019.1"/>
</dbReference>
<dbReference type="GO" id="GO:0016787">
    <property type="term" value="F:hydrolase activity"/>
    <property type="evidence" value="ECO:0007669"/>
    <property type="project" value="UniProtKB-UniRule"/>
</dbReference>
<dbReference type="Gene3D" id="3.40.1090.10">
    <property type="entry name" value="Cytosolic phospholipase A2 catalytic domain"/>
    <property type="match status" value="2"/>
</dbReference>